<keyword evidence="2" id="KW-0805">Transcription regulation</keyword>
<protein>
    <recommendedName>
        <fullName evidence="6">OmpR/PhoB-type domain-containing protein</fullName>
    </recommendedName>
</protein>
<proteinExistence type="inferred from homology"/>
<sequence length="725" mass="78529">MVEPEGPRAAVSGTDLRFCLLGPVQVLVHERPVPMGGPGMRGVLAMLLLEPNQVVPLDRIVDVLWAHEPPASARTMVQGYVSRLRQRLAAVAEPGEVHISTMPPGYRLVVDEARIDVTVARDLLTQARGKPAARRSGLLRAAQALWRGPELADVGNRVIAPELTELRLAVLEARFEADLELGRHNELIGELTQLVDEHPFRERLVAQLMLALYRAGRRATALAAYQRFAHRASSELGMDPGPQLRGLHVRVLRDDTTLLEPSPEPVVTPRVGVLVPAQLPRAPSGFAGRADELAWLDRLLPGAQRGAGVRGPGIGVLAGAAGVGKTALAVLWGHRVAARFPDGQLFAHLRGFDPRHGPAAAADVLTRFLLALGVDGEDVPVERDDRAALYRSILADRQVLVVLDDARDAEQVEPLLPAGSSSLVVVTTRVRLDALVARTGARLQVLDTLGTGDAEQVIELMAGAPAGGRDQELRRKLVRLCGHLPLALRIAGARLAGGQRWSVANLVEELTDERGRLSALDLDDRDTSVRAALDVTYRSLRAELATTVRLLGLFPGTRIAPYAVAALCGVDVDHARHRLRALAASFVVTEASRDVFLMHDLVRLHTQELADELSEVDKSEARQRLLRYYLVGADLARRQLGTGAGDELAMAEKFSDTPRVPVNTPDEAMAWIEQEWTNLLAVVEVGLEVGQSEEIVQLARMASEFAEGTRALGPVVLSRAVRLVV</sequence>
<evidence type="ECO:0000313" key="7">
    <source>
        <dbReference type="EMBL" id="OLF08977.1"/>
    </source>
</evidence>
<gene>
    <name evidence="7" type="ORF">BU204_33485</name>
</gene>
<name>A0A1Q8C3P6_9PSEU</name>
<reference evidence="7 8" key="1">
    <citation type="submission" date="2016-12" db="EMBL/GenBank/DDBJ databases">
        <title>The draft genome sequence of Actinophytocola sp. 11-183.</title>
        <authorList>
            <person name="Wang W."/>
            <person name="Yuan L."/>
        </authorList>
    </citation>
    <scope>NUCLEOTIDE SEQUENCE [LARGE SCALE GENOMIC DNA]</scope>
    <source>
        <strain evidence="7 8">11-183</strain>
    </source>
</reference>
<organism evidence="7 8">
    <name type="scientific">Actinophytocola xanthii</name>
    <dbReference type="NCBI Taxonomy" id="1912961"/>
    <lineage>
        <taxon>Bacteria</taxon>
        <taxon>Bacillati</taxon>
        <taxon>Actinomycetota</taxon>
        <taxon>Actinomycetes</taxon>
        <taxon>Pseudonocardiales</taxon>
        <taxon>Pseudonocardiaceae</taxon>
    </lineage>
</organism>
<dbReference type="GO" id="GO:0006355">
    <property type="term" value="P:regulation of DNA-templated transcription"/>
    <property type="evidence" value="ECO:0007669"/>
    <property type="project" value="InterPro"/>
</dbReference>
<keyword evidence="3 5" id="KW-0238">DNA-binding</keyword>
<dbReference type="Gene3D" id="1.10.10.10">
    <property type="entry name" value="Winged helix-like DNA-binding domain superfamily/Winged helix DNA-binding domain"/>
    <property type="match status" value="1"/>
</dbReference>
<evidence type="ECO:0000256" key="4">
    <source>
        <dbReference type="ARBA" id="ARBA00023163"/>
    </source>
</evidence>
<dbReference type="InterPro" id="IPR051677">
    <property type="entry name" value="AfsR-DnrI-RedD_regulator"/>
</dbReference>
<dbReference type="GO" id="GO:0003677">
    <property type="term" value="F:DNA binding"/>
    <property type="evidence" value="ECO:0007669"/>
    <property type="project" value="UniProtKB-UniRule"/>
</dbReference>
<evidence type="ECO:0000256" key="2">
    <source>
        <dbReference type="ARBA" id="ARBA00023015"/>
    </source>
</evidence>
<dbReference type="PROSITE" id="PS51755">
    <property type="entry name" value="OMPR_PHOB"/>
    <property type="match status" value="1"/>
</dbReference>
<dbReference type="SUPFAM" id="SSF48452">
    <property type="entry name" value="TPR-like"/>
    <property type="match status" value="1"/>
</dbReference>
<feature type="DNA-binding region" description="OmpR/PhoB-type" evidence="5">
    <location>
        <begin position="6"/>
        <end position="110"/>
    </location>
</feature>
<evidence type="ECO:0000256" key="3">
    <source>
        <dbReference type="ARBA" id="ARBA00023125"/>
    </source>
</evidence>
<dbReference type="PANTHER" id="PTHR35807:SF1">
    <property type="entry name" value="TRANSCRIPTIONAL REGULATOR REDD"/>
    <property type="match status" value="1"/>
</dbReference>
<evidence type="ECO:0000313" key="8">
    <source>
        <dbReference type="Proteomes" id="UP000185596"/>
    </source>
</evidence>
<dbReference type="InterPro" id="IPR011990">
    <property type="entry name" value="TPR-like_helical_dom_sf"/>
</dbReference>
<dbReference type="PANTHER" id="PTHR35807">
    <property type="entry name" value="TRANSCRIPTIONAL REGULATOR REDD-RELATED"/>
    <property type="match status" value="1"/>
</dbReference>
<dbReference type="EMBL" id="MSIE01000089">
    <property type="protein sequence ID" value="OLF08977.1"/>
    <property type="molecule type" value="Genomic_DNA"/>
</dbReference>
<comment type="caution">
    <text evidence="7">The sequence shown here is derived from an EMBL/GenBank/DDBJ whole genome shotgun (WGS) entry which is preliminary data.</text>
</comment>
<keyword evidence="8" id="KW-1185">Reference proteome</keyword>
<dbReference type="Gene3D" id="3.40.50.300">
    <property type="entry name" value="P-loop containing nucleotide triphosphate hydrolases"/>
    <property type="match status" value="1"/>
</dbReference>
<comment type="similarity">
    <text evidence="1">Belongs to the AfsR/DnrI/RedD regulatory family.</text>
</comment>
<dbReference type="STRING" id="1912961.BU204_33485"/>
<dbReference type="SMART" id="SM01043">
    <property type="entry name" value="BTAD"/>
    <property type="match status" value="1"/>
</dbReference>
<accession>A0A1Q8C3P6</accession>
<dbReference type="InterPro" id="IPR001867">
    <property type="entry name" value="OmpR/PhoB-type_DNA-bd"/>
</dbReference>
<dbReference type="SMART" id="SM00862">
    <property type="entry name" value="Trans_reg_C"/>
    <property type="match status" value="1"/>
</dbReference>
<feature type="domain" description="OmpR/PhoB-type" evidence="6">
    <location>
        <begin position="6"/>
        <end position="110"/>
    </location>
</feature>
<dbReference type="Pfam" id="PF00486">
    <property type="entry name" value="Trans_reg_C"/>
    <property type="match status" value="1"/>
</dbReference>
<dbReference type="GO" id="GO:0000160">
    <property type="term" value="P:phosphorelay signal transduction system"/>
    <property type="evidence" value="ECO:0007669"/>
    <property type="project" value="InterPro"/>
</dbReference>
<dbReference type="SUPFAM" id="SSF52540">
    <property type="entry name" value="P-loop containing nucleoside triphosphate hydrolases"/>
    <property type="match status" value="1"/>
</dbReference>
<dbReference type="InterPro" id="IPR005158">
    <property type="entry name" value="BTAD"/>
</dbReference>
<dbReference type="InterPro" id="IPR027417">
    <property type="entry name" value="P-loop_NTPase"/>
</dbReference>
<dbReference type="Pfam" id="PF03704">
    <property type="entry name" value="BTAD"/>
    <property type="match status" value="1"/>
</dbReference>
<evidence type="ECO:0000256" key="5">
    <source>
        <dbReference type="PROSITE-ProRule" id="PRU01091"/>
    </source>
</evidence>
<keyword evidence="4" id="KW-0804">Transcription</keyword>
<dbReference type="SUPFAM" id="SSF46894">
    <property type="entry name" value="C-terminal effector domain of the bipartite response regulators"/>
    <property type="match status" value="1"/>
</dbReference>
<evidence type="ECO:0000259" key="6">
    <source>
        <dbReference type="PROSITE" id="PS51755"/>
    </source>
</evidence>
<dbReference type="PRINTS" id="PR00364">
    <property type="entry name" value="DISEASERSIST"/>
</dbReference>
<evidence type="ECO:0000256" key="1">
    <source>
        <dbReference type="ARBA" id="ARBA00005820"/>
    </source>
</evidence>
<dbReference type="AlphaFoldDB" id="A0A1Q8C3P6"/>
<dbReference type="Proteomes" id="UP000185596">
    <property type="component" value="Unassembled WGS sequence"/>
</dbReference>
<dbReference type="Gene3D" id="1.25.40.10">
    <property type="entry name" value="Tetratricopeptide repeat domain"/>
    <property type="match status" value="1"/>
</dbReference>
<dbReference type="InterPro" id="IPR016032">
    <property type="entry name" value="Sig_transdc_resp-reg_C-effctor"/>
</dbReference>
<dbReference type="CDD" id="cd15831">
    <property type="entry name" value="BTAD"/>
    <property type="match status" value="1"/>
</dbReference>
<dbReference type="InterPro" id="IPR036388">
    <property type="entry name" value="WH-like_DNA-bd_sf"/>
</dbReference>